<dbReference type="GO" id="GO:0009691">
    <property type="term" value="P:cytokinin biosynthetic process"/>
    <property type="evidence" value="ECO:0007669"/>
    <property type="project" value="UniProtKB-KW"/>
</dbReference>
<dbReference type="GO" id="GO:0006400">
    <property type="term" value="P:tRNA modification"/>
    <property type="evidence" value="ECO:0007669"/>
    <property type="project" value="TreeGrafter"/>
</dbReference>
<dbReference type="InterPro" id="IPR027417">
    <property type="entry name" value="P-loop_NTPase"/>
</dbReference>
<comment type="similarity">
    <text evidence="1">Belongs to the IPP transferase family.</text>
</comment>
<evidence type="ECO:0000256" key="7">
    <source>
        <dbReference type="ARBA" id="ARBA00051744"/>
    </source>
</evidence>
<evidence type="ECO:0000256" key="4">
    <source>
        <dbReference type="ARBA" id="ARBA00022741"/>
    </source>
</evidence>
<dbReference type="OrthoDB" id="775260at2759"/>
<proteinExistence type="inferred from homology"/>
<organism evidence="11 12">
    <name type="scientific">Protea cynaroides</name>
    <dbReference type="NCBI Taxonomy" id="273540"/>
    <lineage>
        <taxon>Eukaryota</taxon>
        <taxon>Viridiplantae</taxon>
        <taxon>Streptophyta</taxon>
        <taxon>Embryophyta</taxon>
        <taxon>Tracheophyta</taxon>
        <taxon>Spermatophyta</taxon>
        <taxon>Magnoliopsida</taxon>
        <taxon>Proteales</taxon>
        <taxon>Proteaceae</taxon>
        <taxon>Protea</taxon>
    </lineage>
</organism>
<dbReference type="GO" id="GO:0052622">
    <property type="term" value="F:ATP/ADP dimethylallyltransferase activity"/>
    <property type="evidence" value="ECO:0007669"/>
    <property type="project" value="UniProtKB-EC"/>
</dbReference>
<comment type="catalytic activity">
    <reaction evidence="7">
        <text>dimethylallyl diphosphate + ATP = N(6)-(dimethylallyl)adenosine 5'-triphosphate + diphosphate</text>
        <dbReference type="Rhea" id="RHEA:36331"/>
        <dbReference type="ChEBI" id="CHEBI:30616"/>
        <dbReference type="ChEBI" id="CHEBI:33019"/>
        <dbReference type="ChEBI" id="CHEBI:57623"/>
        <dbReference type="ChEBI" id="CHEBI:73532"/>
        <dbReference type="EC" id="2.5.1.112"/>
    </reaction>
</comment>
<evidence type="ECO:0000256" key="9">
    <source>
        <dbReference type="ARBA" id="ARBA00055191"/>
    </source>
</evidence>
<dbReference type="GO" id="GO:0005524">
    <property type="term" value="F:ATP binding"/>
    <property type="evidence" value="ECO:0007669"/>
    <property type="project" value="UniProtKB-KW"/>
</dbReference>
<dbReference type="InterPro" id="IPR039657">
    <property type="entry name" value="Dimethylallyltransferase"/>
</dbReference>
<dbReference type="Gene3D" id="3.40.50.300">
    <property type="entry name" value="P-loop containing nucleotide triphosphate hydrolases"/>
    <property type="match status" value="1"/>
</dbReference>
<dbReference type="EMBL" id="JAMYWD010000006">
    <property type="protein sequence ID" value="KAJ4968395.1"/>
    <property type="molecule type" value="Genomic_DNA"/>
</dbReference>
<name>A0A9Q0QQL2_9MAGN</name>
<dbReference type="GO" id="GO:0005739">
    <property type="term" value="C:mitochondrion"/>
    <property type="evidence" value="ECO:0007669"/>
    <property type="project" value="TreeGrafter"/>
</dbReference>
<evidence type="ECO:0000256" key="6">
    <source>
        <dbReference type="ARBA" id="ARBA00022946"/>
    </source>
</evidence>
<protein>
    <recommendedName>
        <fullName evidence="10">adenylate dimethylallyltransferase (ADP/ATP-dependent)</fullName>
        <ecNumber evidence="10">2.5.1.112</ecNumber>
    </recommendedName>
</protein>
<sequence>MEVSFIAPCKQSHHLPFLNFPSSKQPFKPIHRKEMEKVVFVMGATGTGKSRLSIDLANCFPAEIINSDKMQVYKGLDIVTNKVTIEEQQGIPHHLLGTIDPDADYTSDDFHRHASLAVESIVDRNRLPIIVGGSNSFIEALVLRDKYECCFLWVDVSLPVLNSFVSDRVNRMVGAGLADEVRGIFKPDADYSRGIRRAIGVPEMDRFLRAEMNGEDAETRERLLGMAIDKIKVNTRGLARRQLSKIHRLIDLLGWYVHRLDATDVFLKSGGDADVVWEKQVLAPSAAIVRSFLQQRSEDANRTISMNAITTPGPSLIISPTIMATSVTAATR</sequence>
<keyword evidence="2" id="KW-0808">Transferase</keyword>
<dbReference type="PANTHER" id="PTHR11088:SF74">
    <property type="entry name" value="ADENYLATE ISOPENTENYLTRANSFERASE 5, CHLOROPLASTIC"/>
    <property type="match status" value="1"/>
</dbReference>
<accession>A0A9Q0QQL2</accession>
<comment type="caution">
    <text evidence="11">The sequence shown here is derived from an EMBL/GenBank/DDBJ whole genome shotgun (WGS) entry which is preliminary data.</text>
</comment>
<evidence type="ECO:0000256" key="3">
    <source>
        <dbReference type="ARBA" id="ARBA00022712"/>
    </source>
</evidence>
<dbReference type="GO" id="GO:0052381">
    <property type="term" value="F:tRNA dimethylallyltransferase activity"/>
    <property type="evidence" value="ECO:0007669"/>
    <property type="project" value="TreeGrafter"/>
</dbReference>
<dbReference type="EC" id="2.5.1.112" evidence="10"/>
<dbReference type="Gene3D" id="1.10.287.890">
    <property type="entry name" value="Crystal structure of tRNA isopentenylpyrophosphate transferase (bh2366) domain"/>
    <property type="match status" value="1"/>
</dbReference>
<reference evidence="11" key="1">
    <citation type="journal article" date="2023" name="Plant J.">
        <title>The genome of the king protea, Protea cynaroides.</title>
        <authorList>
            <person name="Chang J."/>
            <person name="Duong T.A."/>
            <person name="Schoeman C."/>
            <person name="Ma X."/>
            <person name="Roodt D."/>
            <person name="Barker N."/>
            <person name="Li Z."/>
            <person name="Van de Peer Y."/>
            <person name="Mizrachi E."/>
        </authorList>
    </citation>
    <scope>NUCLEOTIDE SEQUENCE</scope>
    <source>
        <tissue evidence="11">Young leaves</tissue>
    </source>
</reference>
<dbReference type="FunFam" id="1.10.287.890:FF:000002">
    <property type="entry name" value="Adenylate isopentenyltransferase 5, chloroplastic"/>
    <property type="match status" value="1"/>
</dbReference>
<evidence type="ECO:0000313" key="12">
    <source>
        <dbReference type="Proteomes" id="UP001141806"/>
    </source>
</evidence>
<evidence type="ECO:0000313" key="11">
    <source>
        <dbReference type="EMBL" id="KAJ4968395.1"/>
    </source>
</evidence>
<gene>
    <name evidence="11" type="ORF">NE237_015096</name>
</gene>
<keyword evidence="12" id="KW-1185">Reference proteome</keyword>
<keyword evidence="5" id="KW-0067">ATP-binding</keyword>
<keyword evidence="6" id="KW-0809">Transit peptide</keyword>
<evidence type="ECO:0000256" key="2">
    <source>
        <dbReference type="ARBA" id="ARBA00022679"/>
    </source>
</evidence>
<evidence type="ECO:0000256" key="1">
    <source>
        <dbReference type="ARBA" id="ARBA00005842"/>
    </source>
</evidence>
<dbReference type="PANTHER" id="PTHR11088">
    <property type="entry name" value="TRNA DIMETHYLALLYLTRANSFERASE"/>
    <property type="match status" value="1"/>
</dbReference>
<dbReference type="AlphaFoldDB" id="A0A9Q0QQL2"/>
<comment type="function">
    <text evidence="9">Involved in cytokinin biosynthesis. Catalyzes the transfer of an isopentenyl group from dimethylallyl diphosphate (DMAPP) to ATP and ADP.</text>
</comment>
<keyword evidence="4" id="KW-0547">Nucleotide-binding</keyword>
<dbReference type="Proteomes" id="UP001141806">
    <property type="component" value="Unassembled WGS sequence"/>
</dbReference>
<dbReference type="Pfam" id="PF01715">
    <property type="entry name" value="IPPT"/>
    <property type="match status" value="2"/>
</dbReference>
<comment type="catalytic activity">
    <reaction evidence="8">
        <text>dimethylallyl diphosphate + ADP = N(6)-(dimethylallyl)adenosine 5'-diphosphate + diphosphate</text>
        <dbReference type="Rhea" id="RHEA:36327"/>
        <dbReference type="ChEBI" id="CHEBI:33019"/>
        <dbReference type="ChEBI" id="CHEBI:57623"/>
        <dbReference type="ChEBI" id="CHEBI:73533"/>
        <dbReference type="ChEBI" id="CHEBI:456216"/>
        <dbReference type="EC" id="2.5.1.112"/>
    </reaction>
</comment>
<keyword evidence="3" id="KW-0203">Cytokinin biosynthesis</keyword>
<dbReference type="SUPFAM" id="SSF52540">
    <property type="entry name" value="P-loop containing nucleoside triphosphate hydrolases"/>
    <property type="match status" value="1"/>
</dbReference>
<evidence type="ECO:0000256" key="5">
    <source>
        <dbReference type="ARBA" id="ARBA00022840"/>
    </source>
</evidence>
<evidence type="ECO:0000256" key="10">
    <source>
        <dbReference type="ARBA" id="ARBA00066838"/>
    </source>
</evidence>
<dbReference type="GO" id="GO:0009824">
    <property type="term" value="F:AMP dimethylallyltransferase activity"/>
    <property type="evidence" value="ECO:0007669"/>
    <property type="project" value="UniProtKB-ARBA"/>
</dbReference>
<evidence type="ECO:0000256" key="8">
    <source>
        <dbReference type="ARBA" id="ARBA00052386"/>
    </source>
</evidence>